<dbReference type="PROSITE" id="PS51257">
    <property type="entry name" value="PROKAR_LIPOPROTEIN"/>
    <property type="match status" value="1"/>
</dbReference>
<dbReference type="HOGENOM" id="CLU_2178552_0_0_10"/>
<dbReference type="AlphaFoldDB" id="U6RBE6"/>
<dbReference type="STRING" id="1121098.HMPREF1534_02416"/>
<reference evidence="1 2" key="1">
    <citation type="submission" date="2013-04" db="EMBL/GenBank/DDBJ databases">
        <title>The Genome Sequence of Bacteroides massiliensis DSM 17679.</title>
        <authorList>
            <consortium name="The Broad Institute Genomics Platform"/>
            <person name="Earl A."/>
            <person name="Ward D."/>
            <person name="Feldgarden M."/>
            <person name="Gevers D."/>
            <person name="Martens E."/>
            <person name="Fenner L."/>
            <person name="Roux V."/>
            <person name="Mallet M.N."/>
            <person name="Raoult D."/>
            <person name="Walker B."/>
            <person name="Young S."/>
            <person name="Zeng Q."/>
            <person name="Gargeya S."/>
            <person name="Fitzgerald M."/>
            <person name="Haas B."/>
            <person name="Abouelleil A."/>
            <person name="Allen A.W."/>
            <person name="Alvarado L."/>
            <person name="Arachchi H.M."/>
            <person name="Berlin A.M."/>
            <person name="Chapman S.B."/>
            <person name="Gainer-Dewar J."/>
            <person name="Goldberg J."/>
            <person name="Griggs A."/>
            <person name="Gujja S."/>
            <person name="Hansen M."/>
            <person name="Howarth C."/>
            <person name="Imamovic A."/>
            <person name="Ireland A."/>
            <person name="Larimer J."/>
            <person name="McCowan C."/>
            <person name="Murphy C."/>
            <person name="Pearson M."/>
            <person name="Poon T.W."/>
            <person name="Priest M."/>
            <person name="Roberts A."/>
            <person name="Saif S."/>
            <person name="Shea T."/>
            <person name="Sisk P."/>
            <person name="Sykes S."/>
            <person name="Wortman J."/>
            <person name="Nusbaum C."/>
            <person name="Birren B."/>
        </authorList>
    </citation>
    <scope>NUCLEOTIDE SEQUENCE [LARGE SCALE GENOMIC DNA]</scope>
    <source>
        <strain evidence="2">B84634 / Timone 84634 / DSM 17679 / JCM 13223</strain>
    </source>
</reference>
<evidence type="ECO:0000313" key="1">
    <source>
        <dbReference type="EMBL" id="EOA53944.1"/>
    </source>
</evidence>
<proteinExistence type="predicted"/>
<dbReference type="GeneID" id="60061653"/>
<comment type="caution">
    <text evidence="1">The sequence shown here is derived from an EMBL/GenBank/DDBJ whole genome shotgun (WGS) entry which is preliminary data.</text>
</comment>
<keyword evidence="2" id="KW-1185">Reference proteome</keyword>
<protein>
    <submittedName>
        <fullName evidence="1">Uncharacterized protein</fullName>
    </submittedName>
</protein>
<sequence>MKASTTFQQKLGNVSKLNRPIPSSAVGAGIACPKTQSQLFSDERTSSPRIKRQHYPRFDTASCATLAAPEKGIKTDKGNLMIDVGDLHTPQSMKEEIIKNNRFKSHNTN</sequence>
<dbReference type="Proteomes" id="UP000017831">
    <property type="component" value="Unassembled WGS sequence"/>
</dbReference>
<gene>
    <name evidence="1" type="ORF">HMPREF1534_02416</name>
</gene>
<organism evidence="1 2">
    <name type="scientific">Phocaeicola massiliensis B84634 = Timone 84634 = DSM 17679 = JCM 13223</name>
    <dbReference type="NCBI Taxonomy" id="1121098"/>
    <lineage>
        <taxon>Bacteria</taxon>
        <taxon>Pseudomonadati</taxon>
        <taxon>Bacteroidota</taxon>
        <taxon>Bacteroidia</taxon>
        <taxon>Bacteroidales</taxon>
        <taxon>Bacteroidaceae</taxon>
        <taxon>Phocaeicola</taxon>
    </lineage>
</organism>
<dbReference type="EMBL" id="AQHY01000028">
    <property type="protein sequence ID" value="EOA53944.1"/>
    <property type="molecule type" value="Genomic_DNA"/>
</dbReference>
<name>U6RBE6_9BACT</name>
<evidence type="ECO:0000313" key="2">
    <source>
        <dbReference type="Proteomes" id="UP000017831"/>
    </source>
</evidence>
<dbReference type="RefSeq" id="WP_005941353.1">
    <property type="nucleotide sequence ID" value="NZ_KB890337.1"/>
</dbReference>
<accession>U6RBE6</accession>